<keyword evidence="13" id="KW-0406">Ion transport</keyword>
<evidence type="ECO:0000256" key="6">
    <source>
        <dbReference type="ARBA" id="ARBA00022673"/>
    </source>
</evidence>
<protein>
    <recommendedName>
        <fullName evidence="20">Transient receptor potential cation channel subfamily M member 2</fullName>
    </recommendedName>
</protein>
<keyword evidence="4" id="KW-1003">Cell membrane</keyword>
<evidence type="ECO:0000256" key="22">
    <source>
        <dbReference type="SAM" id="Coils"/>
    </source>
</evidence>
<dbReference type="Pfam" id="PF00520">
    <property type="entry name" value="Ion_trans"/>
    <property type="match status" value="1"/>
</dbReference>
<feature type="compositionally biased region" description="Basic and acidic residues" evidence="23">
    <location>
        <begin position="159"/>
        <end position="179"/>
    </location>
</feature>
<feature type="transmembrane region" description="Helical" evidence="24">
    <location>
        <begin position="1270"/>
        <end position="1297"/>
    </location>
</feature>
<dbReference type="EMBL" id="SWJQ01000072">
    <property type="protein sequence ID" value="TRZ23468.1"/>
    <property type="molecule type" value="Genomic_DNA"/>
</dbReference>
<dbReference type="Pfam" id="PF25508">
    <property type="entry name" value="TRPM2"/>
    <property type="match status" value="1"/>
</dbReference>
<evidence type="ECO:0000256" key="7">
    <source>
        <dbReference type="ARBA" id="ARBA00022692"/>
    </source>
</evidence>
<dbReference type="GO" id="GO:0008270">
    <property type="term" value="F:zinc ion binding"/>
    <property type="evidence" value="ECO:0007669"/>
    <property type="project" value="UniProtKB-KW"/>
</dbReference>
<feature type="compositionally biased region" description="Basic and acidic residues" evidence="23">
    <location>
        <begin position="186"/>
        <end position="197"/>
    </location>
</feature>
<keyword evidence="5" id="KW-0109">Calcium transport</keyword>
<keyword evidence="11" id="KW-0106">Calcium</keyword>
<dbReference type="InterPro" id="IPR015797">
    <property type="entry name" value="NUDIX_hydrolase-like_dom_sf"/>
</dbReference>
<dbReference type="CDD" id="cd03670">
    <property type="entry name" value="NUDIX_ADPRase_Nudt9"/>
    <property type="match status" value="1"/>
</dbReference>
<evidence type="ECO:0000256" key="11">
    <source>
        <dbReference type="ARBA" id="ARBA00022837"/>
    </source>
</evidence>
<accession>A0A8K1GST9</accession>
<keyword evidence="7 24" id="KW-0812">Transmembrane</keyword>
<keyword evidence="6" id="KW-0107">Calcium channel</keyword>
<evidence type="ECO:0000313" key="28">
    <source>
        <dbReference type="Proteomes" id="UP000796761"/>
    </source>
</evidence>
<keyword evidence="22" id="KW-0175">Coiled coil</keyword>
<feature type="region of interest" description="Disordered" evidence="23">
    <location>
        <begin position="109"/>
        <end position="132"/>
    </location>
</feature>
<feature type="domain" description="THAP-type" evidence="25">
    <location>
        <begin position="1"/>
        <end position="85"/>
    </location>
</feature>
<evidence type="ECO:0000259" key="25">
    <source>
        <dbReference type="PROSITE" id="PS50950"/>
    </source>
</evidence>
<evidence type="ECO:0000256" key="20">
    <source>
        <dbReference type="ARBA" id="ARBA00070987"/>
    </source>
</evidence>
<dbReference type="InterPro" id="IPR041491">
    <property type="entry name" value="TRPM_SLOG"/>
</dbReference>
<feature type="region of interest" description="Disordered" evidence="23">
    <location>
        <begin position="159"/>
        <end position="202"/>
    </location>
</feature>
<comment type="catalytic activity">
    <reaction evidence="19">
        <text>Ca(2+)(in) = Ca(2+)(out)</text>
        <dbReference type="Rhea" id="RHEA:29671"/>
        <dbReference type="ChEBI" id="CHEBI:29108"/>
    </reaction>
</comment>
<dbReference type="FunFam" id="3.90.79.10:FF:000047">
    <property type="entry name" value="Transient receptor potential cation channel subfamily M member 2"/>
    <property type="match status" value="1"/>
</dbReference>
<feature type="compositionally biased region" description="Polar residues" evidence="23">
    <location>
        <begin position="279"/>
        <end position="297"/>
    </location>
</feature>
<feature type="transmembrane region" description="Helical" evidence="24">
    <location>
        <begin position="1413"/>
        <end position="1436"/>
    </location>
</feature>
<gene>
    <name evidence="27" type="ORF">HGM15179_003623</name>
</gene>
<dbReference type="GO" id="GO:0099604">
    <property type="term" value="F:ligand-gated calcium channel activity"/>
    <property type="evidence" value="ECO:0007669"/>
    <property type="project" value="TreeGrafter"/>
</dbReference>
<evidence type="ECO:0000256" key="17">
    <source>
        <dbReference type="ARBA" id="ARBA00023303"/>
    </source>
</evidence>
<feature type="coiled-coil region" evidence="22">
    <location>
        <begin position="371"/>
        <end position="398"/>
    </location>
</feature>
<dbReference type="Pfam" id="PF18139">
    <property type="entry name" value="LSDAT_euk"/>
    <property type="match status" value="1"/>
</dbReference>
<dbReference type="GO" id="GO:0005886">
    <property type="term" value="C:plasma membrane"/>
    <property type="evidence" value="ECO:0007669"/>
    <property type="project" value="UniProtKB-SubCell"/>
</dbReference>
<evidence type="ECO:0000256" key="18">
    <source>
        <dbReference type="ARBA" id="ARBA00036239"/>
    </source>
</evidence>
<dbReference type="InterPro" id="IPR038441">
    <property type="entry name" value="THAP_Znf_sf"/>
</dbReference>
<dbReference type="InterPro" id="IPR000086">
    <property type="entry name" value="NUDIX_hydrolase_dom"/>
</dbReference>
<keyword evidence="28" id="KW-1185">Reference proteome</keyword>
<evidence type="ECO:0000256" key="10">
    <source>
        <dbReference type="ARBA" id="ARBA00022833"/>
    </source>
</evidence>
<keyword evidence="16" id="KW-1015">Disulfide bond</keyword>
<feature type="compositionally biased region" description="Basic and acidic residues" evidence="23">
    <location>
        <begin position="109"/>
        <end position="125"/>
    </location>
</feature>
<keyword evidence="8" id="KW-0479">Metal-binding</keyword>
<dbReference type="SUPFAM" id="SSF57716">
    <property type="entry name" value="Glucocorticoid receptor-like (DNA-binding domain)"/>
    <property type="match status" value="1"/>
</dbReference>
<evidence type="ECO:0000256" key="2">
    <source>
        <dbReference type="ARBA" id="ARBA00009501"/>
    </source>
</evidence>
<dbReference type="GO" id="GO:0003677">
    <property type="term" value="F:DNA binding"/>
    <property type="evidence" value="ECO:0007669"/>
    <property type="project" value="UniProtKB-UniRule"/>
</dbReference>
<keyword evidence="17" id="KW-0407">Ion channel</keyword>
<evidence type="ECO:0000256" key="19">
    <source>
        <dbReference type="ARBA" id="ARBA00036634"/>
    </source>
</evidence>
<feature type="domain" description="Nudix hydrolase" evidence="26">
    <location>
        <begin position="1830"/>
        <end position="1974"/>
    </location>
</feature>
<keyword evidence="14 21" id="KW-0238">DNA-binding</keyword>
<feature type="compositionally biased region" description="Basic and acidic residues" evidence="23">
    <location>
        <begin position="243"/>
        <end position="262"/>
    </location>
</feature>
<reference evidence="27" key="1">
    <citation type="submission" date="2019-04" db="EMBL/GenBank/DDBJ databases">
        <title>Genome assembly of Zosterops borbonicus 15179.</title>
        <authorList>
            <person name="Leroy T."/>
            <person name="Anselmetti Y."/>
            <person name="Tilak M.-K."/>
            <person name="Nabholz B."/>
        </authorList>
    </citation>
    <scope>NUCLEOTIDE SEQUENCE</scope>
    <source>
        <strain evidence="27">HGM_15179</strain>
        <tissue evidence="27">Muscle</tissue>
    </source>
</reference>
<dbReference type="OrthoDB" id="310870at2759"/>
<evidence type="ECO:0000256" key="8">
    <source>
        <dbReference type="ARBA" id="ARBA00022723"/>
    </source>
</evidence>
<dbReference type="PANTHER" id="PTHR13800">
    <property type="entry name" value="TRANSIENT RECEPTOR POTENTIAL CATION CHANNEL, SUBFAMILY M, MEMBER 6"/>
    <property type="match status" value="1"/>
</dbReference>
<feature type="transmembrane region" description="Helical" evidence="24">
    <location>
        <begin position="1374"/>
        <end position="1393"/>
    </location>
</feature>
<evidence type="ECO:0000256" key="5">
    <source>
        <dbReference type="ARBA" id="ARBA00022568"/>
    </source>
</evidence>
<feature type="region of interest" description="Disordered" evidence="23">
    <location>
        <begin position="237"/>
        <end position="305"/>
    </location>
</feature>
<evidence type="ECO:0000256" key="9">
    <source>
        <dbReference type="ARBA" id="ARBA00022771"/>
    </source>
</evidence>
<comment type="catalytic activity">
    <reaction evidence="18">
        <text>Na(+)(in) = Na(+)(out)</text>
        <dbReference type="Rhea" id="RHEA:34963"/>
        <dbReference type="ChEBI" id="CHEBI:29101"/>
    </reaction>
</comment>
<name>A0A8K1GST9_9PASS</name>
<dbReference type="Gene3D" id="2.40.128.20">
    <property type="match status" value="1"/>
</dbReference>
<dbReference type="SUPFAM" id="SSF50814">
    <property type="entry name" value="Lipocalins"/>
    <property type="match status" value="1"/>
</dbReference>
<keyword evidence="9 21" id="KW-0863">Zinc-finger</keyword>
<dbReference type="Gene3D" id="6.20.210.20">
    <property type="entry name" value="THAP domain"/>
    <property type="match status" value="1"/>
</dbReference>
<sequence length="1979" mass="224584">MVICCAAANCSNRQGKARRGAVSFHRFPLKDSKRLIQWLKAVQRDNWTPTKYSFLCSEHFTKDSFSKRLEDRHRSLKPTAVPTIFQLVEKKQDKLDYVRSRRKIARQVPVRDGEPPREGGGEVAHRAPSPGQDLMVMQGTKEMEEAALQEEIGLMSEEEKALHGQVDSPRRRTLGDHLGAKAGAQKKPERSPGEDCARGGWAGSWGADRSGVSVDDFTPPASGACKFIGSLHSYSFSSKHARERPSLPKEQLERKRPKRDVEPSCSSHLLGHDKAVTEVSPTSSLTATPQKPSQGLSASPADLTPRPAAEAVLGRKGDTDANPMSINEVIMSASGACKLIDSLHSYCFSSRQSKSQVCCLREQVEKKNGELKLLRQRVSRSDSQVRKLKEKLDEMKRNSFPYLNSLISQDCETPQLNPVMEPLSWMLGTWLSDPPGDGTFPTMKPFQYLEEVHISHVGQPMLNFSFNAFHPDTRKPMHRECGFIRLKPDTNKVAFISAQNTGLVEVEEGEVNGQELSIASHSIARISFAKKPHVEQENLISWIPENIRKKECTYFVESSQTSDSGRIVCECGYLREQHLDDAAKPPIFLGKEWDPSRHIQEMPTDAFGDIRFTGLGQKTGKYVRVSSDTPPRVIYHLMTQHWGLDAPNLLISVTGGAKNFVMKPRLKNIFRQGLVKVAQTTGAWIITGGSHAGVMKQVGEAVRDFILSCSHKEGNIVTIGIATWGTVYNRESLVCPMGGFPAEYVLDEENQGSLSCLDSNHSHFILVDDGTHGRYGVEIPLRTRLEKFISEQTKVKGGVAIKIPIVCVVLEGGPGTLDTIYNAITNGTPCVIVEGSGRVADVIAQVANLPVAKITIALIQKKLSVLFHDTYELFTESKLVEWTKKIQDIVRSRQLLTIFREGKCGQQDVDVAILQALFKASRNQDHFGRENWDHQLKLAVAWNRVDIARSEIFTDDHDWKPSDLHPVMAAALISNKPEFVKLFLEQGVRLKDFVTWDTLVYLYDNLAPSCLFHSKLQKVLLEEREHTAGSKMPRLQMHHVSQVLRELLGCSTQPLYPKPKHTERPRLSIPVPHIKLNVQGSSLRSLYKRSAGRVTFTMDPVRDLLIWAVVQNRRELAEIIWAQSQDCMAAALACSKILKELAKEEEDTDTTDDMLALAEEYEHKAIGVFTDCYRKDEERAQKLLTRVSEAWGKTTCLQLALEAKNMNFVSHGGVQAFLTKVWWGKLSVDNGLWRVITCMLFFPLLYTNLITFSREKRLQPMGCLARLRAFFTAPIVIFLMNILSYFTFLLLFAYVLMVDFQPTPSWREYLIYFWLFSLVCEETRQLLYDPDGLGVVKMASLYIKDFWNKLDICAILVFIAGLTCRLIPSTLYPGRIILSLAFIIFCLRLMHIFTVSKTLGPKIIIVKRMMKDVFFFLFLLAVWVVSFGVAKQAILIHNEERVEWLFRGVVYHSYLTIFGQIPSYIDGVNFNIDQCSPNGTDPYKPKCPETNADNKKPIFPEWLTVILLCLYLLFTNILLLNLLIAMFNYTFQQVQEHTDQIWKFQRHDLIEEYHGRPPAPPPLILLNHLQLLVWRGLLRRPASHHKLKEKLEKNEEAALLSWEMYLKENYLQHQQCQEKQNTEQMIRDIAQRVDVLAELLDLDRVKRTGVVEQRLGSLEDQVHQSAQALRWMIQALRGNGFSPGEDVAAVGSSKALDIKEFDLEGKPEESQPPYHVLARNLLYPGSHTLRFPVPDEKVPWEVDFPLYNPPAFSAEHKDMAVQDPFSLSLESLLKINYNTMDGLIDRQSFHGLYAVQDGLPLNPMGRTGLRGRGRLHCFGPNHALHPIVTRWRRNLDGSIIRKSLKKMLEVLVAQYPLSDVWALPGGSLEPGETLPLKLKWILRREFWPQFQNLLKQGTEVHRGYLDDPRNTDNAWVETVAISVHFDTQNDVEMKRLNSFLQGCDPELCIRWQVLDKRIPLHANHKELLHKVSTLLGAYY</sequence>
<comment type="similarity">
    <text evidence="2">Belongs to the transient receptor (TC 1.A.4) family. LTrpC subfamily. TRPM2 sub-subfamily.</text>
</comment>
<dbReference type="InterPro" id="IPR014878">
    <property type="entry name" value="THAP4-like_heme-bd"/>
</dbReference>
<keyword evidence="12 24" id="KW-1133">Transmembrane helix</keyword>
<evidence type="ECO:0000256" key="13">
    <source>
        <dbReference type="ARBA" id="ARBA00023065"/>
    </source>
</evidence>
<dbReference type="InterPro" id="IPR057366">
    <property type="entry name" value="TRPM-like"/>
</dbReference>
<evidence type="ECO:0000259" key="26">
    <source>
        <dbReference type="PROSITE" id="PS51462"/>
    </source>
</evidence>
<dbReference type="Pfam" id="PF08768">
    <property type="entry name" value="THAP4_heme-bd"/>
    <property type="match status" value="1"/>
</dbReference>
<comment type="subcellular location">
    <subcellularLocation>
        <location evidence="1">Cell membrane</location>
        <topology evidence="1">Multi-pass membrane protein</topology>
    </subcellularLocation>
</comment>
<dbReference type="SUPFAM" id="SSF55811">
    <property type="entry name" value="Nudix"/>
    <property type="match status" value="1"/>
</dbReference>
<dbReference type="SMART" id="SM00692">
    <property type="entry name" value="DM3"/>
    <property type="match status" value="1"/>
</dbReference>
<evidence type="ECO:0000256" key="3">
    <source>
        <dbReference type="ARBA" id="ARBA00022448"/>
    </source>
</evidence>
<proteinExistence type="inferred from homology"/>
<evidence type="ECO:0000256" key="14">
    <source>
        <dbReference type="ARBA" id="ARBA00023125"/>
    </source>
</evidence>
<dbReference type="InterPro" id="IPR005821">
    <property type="entry name" value="Ion_trans_dom"/>
</dbReference>
<dbReference type="Gene3D" id="3.40.50.450">
    <property type="match status" value="1"/>
</dbReference>
<evidence type="ECO:0000256" key="4">
    <source>
        <dbReference type="ARBA" id="ARBA00022475"/>
    </source>
</evidence>
<dbReference type="InterPro" id="IPR006612">
    <property type="entry name" value="THAP_Znf"/>
</dbReference>
<dbReference type="SMART" id="SM00980">
    <property type="entry name" value="THAP"/>
    <property type="match status" value="1"/>
</dbReference>
<dbReference type="CDD" id="cd07828">
    <property type="entry name" value="lipocalin_heme-bd-THAP4-like"/>
    <property type="match status" value="1"/>
</dbReference>
<evidence type="ECO:0000256" key="21">
    <source>
        <dbReference type="PROSITE-ProRule" id="PRU00309"/>
    </source>
</evidence>
<dbReference type="Pfam" id="PF05485">
    <property type="entry name" value="THAP"/>
    <property type="match status" value="1"/>
</dbReference>
<evidence type="ECO:0000256" key="24">
    <source>
        <dbReference type="SAM" id="Phobius"/>
    </source>
</evidence>
<evidence type="ECO:0000313" key="27">
    <source>
        <dbReference type="EMBL" id="TRZ23468.1"/>
    </source>
</evidence>
<keyword evidence="15 24" id="KW-0472">Membrane</keyword>
<dbReference type="GO" id="GO:0051209">
    <property type="term" value="P:release of sequestered calcium ion into cytosol"/>
    <property type="evidence" value="ECO:0007669"/>
    <property type="project" value="TreeGrafter"/>
</dbReference>
<dbReference type="PROSITE" id="PS50950">
    <property type="entry name" value="ZF_THAP"/>
    <property type="match status" value="1"/>
</dbReference>
<evidence type="ECO:0000256" key="23">
    <source>
        <dbReference type="SAM" id="MobiDB-lite"/>
    </source>
</evidence>
<dbReference type="Gene3D" id="3.90.79.10">
    <property type="entry name" value="Nucleoside Triphosphate Pyrophosphohydrolase"/>
    <property type="match status" value="1"/>
</dbReference>
<feature type="transmembrane region" description="Helical" evidence="24">
    <location>
        <begin position="1231"/>
        <end position="1249"/>
    </location>
</feature>
<keyword evidence="10" id="KW-0862">Zinc</keyword>
<dbReference type="PROSITE" id="PS51462">
    <property type="entry name" value="NUDIX"/>
    <property type="match status" value="1"/>
</dbReference>
<comment type="caution">
    <text evidence="27">The sequence shown here is derived from an EMBL/GenBank/DDBJ whole genome shotgun (WGS) entry which is preliminary data.</text>
</comment>
<dbReference type="InterPro" id="IPR050927">
    <property type="entry name" value="TRPM"/>
</dbReference>
<keyword evidence="3" id="KW-0813">Transport</keyword>
<dbReference type="Pfam" id="PF25969">
    <property type="entry name" value="NUDT9_N"/>
    <property type="match status" value="1"/>
</dbReference>
<evidence type="ECO:0000256" key="15">
    <source>
        <dbReference type="ARBA" id="ARBA00023136"/>
    </source>
</evidence>
<evidence type="ECO:0000256" key="12">
    <source>
        <dbReference type="ARBA" id="ARBA00022989"/>
    </source>
</evidence>
<dbReference type="InterPro" id="IPR012674">
    <property type="entry name" value="Calycin"/>
</dbReference>
<evidence type="ECO:0000256" key="16">
    <source>
        <dbReference type="ARBA" id="ARBA00023157"/>
    </source>
</evidence>
<feature type="transmembrane region" description="Helical" evidence="24">
    <location>
        <begin position="1502"/>
        <end position="1524"/>
    </location>
</feature>
<dbReference type="Proteomes" id="UP000796761">
    <property type="component" value="Unassembled WGS sequence"/>
</dbReference>
<organism evidence="27 28">
    <name type="scientific">Zosterops borbonicus</name>
    <dbReference type="NCBI Taxonomy" id="364589"/>
    <lineage>
        <taxon>Eukaryota</taxon>
        <taxon>Metazoa</taxon>
        <taxon>Chordata</taxon>
        <taxon>Craniata</taxon>
        <taxon>Vertebrata</taxon>
        <taxon>Euteleostomi</taxon>
        <taxon>Archelosauria</taxon>
        <taxon>Archosauria</taxon>
        <taxon>Dinosauria</taxon>
        <taxon>Saurischia</taxon>
        <taxon>Theropoda</taxon>
        <taxon>Coelurosauria</taxon>
        <taxon>Aves</taxon>
        <taxon>Neognathae</taxon>
        <taxon>Neoaves</taxon>
        <taxon>Telluraves</taxon>
        <taxon>Australaves</taxon>
        <taxon>Passeriformes</taxon>
        <taxon>Sylvioidea</taxon>
        <taxon>Zosteropidae</taxon>
        <taxon>Zosterops</taxon>
    </lineage>
</organism>
<evidence type="ECO:0000256" key="1">
    <source>
        <dbReference type="ARBA" id="ARBA00004651"/>
    </source>
</evidence>
<dbReference type="PANTHER" id="PTHR13800:SF2">
    <property type="entry name" value="TRANSIENT RECEPTOR POTENTIAL CATION CHANNEL SUBFAMILY M MEMBER 2"/>
    <property type="match status" value="1"/>
</dbReference>